<protein>
    <submittedName>
        <fullName evidence="1">Uncharacterized protein</fullName>
    </submittedName>
</protein>
<organism evidence="1 2">
    <name type="scientific">Yersinia entomophaga</name>
    <dbReference type="NCBI Taxonomy" id="935293"/>
    <lineage>
        <taxon>Bacteria</taxon>
        <taxon>Pseudomonadati</taxon>
        <taxon>Pseudomonadota</taxon>
        <taxon>Gammaproteobacteria</taxon>
        <taxon>Enterobacterales</taxon>
        <taxon>Yersiniaceae</taxon>
        <taxon>Yersinia</taxon>
    </lineage>
</organism>
<keyword evidence="2" id="KW-1185">Reference proteome</keyword>
<dbReference type="Pfam" id="PF17282">
    <property type="entry name" value="DUF5347"/>
    <property type="match status" value="1"/>
</dbReference>
<dbReference type="EMBL" id="CP010029">
    <property type="protein sequence ID" value="ANI30016.1"/>
    <property type="molecule type" value="Genomic_DNA"/>
</dbReference>
<proteinExistence type="predicted"/>
<dbReference type="RefSeq" id="WP_064514986.1">
    <property type="nucleotide sequence ID" value="NZ_CP010029.1"/>
</dbReference>
<accession>A0ABM6BKF9</accession>
<name>A0ABM6BKF9_YERET</name>
<evidence type="ECO:0000313" key="1">
    <source>
        <dbReference type="EMBL" id="ANI30016.1"/>
    </source>
</evidence>
<gene>
    <name evidence="1" type="ORF">PL78_09310</name>
</gene>
<sequence>MANTEQVRALPLTLEERQNGLKHTAEIWCLFPNPKHKGLIPALITEMGETDPKMKGAIYYLAGIERARHNNKFSDLRPDEQRNIVDALNRWRASASLLPERITYIDCDPIT</sequence>
<evidence type="ECO:0000313" key="2">
    <source>
        <dbReference type="Proteomes" id="UP000266744"/>
    </source>
</evidence>
<dbReference type="InterPro" id="IPR035232">
    <property type="entry name" value="DUF5347"/>
</dbReference>
<dbReference type="Proteomes" id="UP000266744">
    <property type="component" value="Chromosome"/>
</dbReference>
<reference evidence="1 2" key="1">
    <citation type="journal article" date="2016" name="Toxins">
        <title>The Draft Genome Sequence of the Yersinia entomophaga Entomopathogenic Type Strain MH96T.</title>
        <authorList>
            <person name="Hurst M.R."/>
            <person name="Beattie A."/>
            <person name="Altermann E."/>
            <person name="Moraga R.M."/>
            <person name="Harper L.A."/>
            <person name="Calder J."/>
            <person name="Laugraud A."/>
        </authorList>
    </citation>
    <scope>NUCLEOTIDE SEQUENCE [LARGE SCALE GENOMIC DNA]</scope>
    <source>
        <strain evidence="1 2">MH96</strain>
    </source>
</reference>